<gene>
    <name evidence="1" type="ORF">FSP39_013607</name>
</gene>
<dbReference type="Gene3D" id="3.30.70.1820">
    <property type="entry name" value="L1 transposable element, RRM domain"/>
    <property type="match status" value="1"/>
</dbReference>
<organism evidence="1 2">
    <name type="scientific">Pinctada imbricata</name>
    <name type="common">Atlantic pearl-oyster</name>
    <name type="synonym">Pinctada martensii</name>
    <dbReference type="NCBI Taxonomy" id="66713"/>
    <lineage>
        <taxon>Eukaryota</taxon>
        <taxon>Metazoa</taxon>
        <taxon>Spiralia</taxon>
        <taxon>Lophotrochozoa</taxon>
        <taxon>Mollusca</taxon>
        <taxon>Bivalvia</taxon>
        <taxon>Autobranchia</taxon>
        <taxon>Pteriomorphia</taxon>
        <taxon>Pterioida</taxon>
        <taxon>Pterioidea</taxon>
        <taxon>Pteriidae</taxon>
        <taxon>Pinctada</taxon>
    </lineage>
</organism>
<evidence type="ECO:0000313" key="1">
    <source>
        <dbReference type="EMBL" id="KAK3106144.1"/>
    </source>
</evidence>
<sequence>MNSSDDQVKLCYLLNIAQYMSPIIMSQDKSTDSDTQEVLIDRPLPNTESNEKKKKMVQLNLEAVSQSVKNTVISSKPASKKHRVSSSDMSTDSDIADEIRSIHSDLDEIMKNMVTKSALEEIVKKTVKDTILVLTGEIKAEIMSEISEEIKAEMKENLVQEVKEEFLENLDSTKKEMLDKSALNSEKIDGINLDINSVRETMSSQAAELRQMKKDLTLCYSEARKALNLANHNHQYSQKNNIKIVGWKEARDERLRPEFCKILNEKTDVNVDPSDIFAIHRVPSKVPGPKPVIVKFINSEIKTAVIRKRKTLKSVFSMHDHITPMNAKLIGDLHENPRVHSAWYFNCKVYALDTNGDRHTFECTDNIDLKLRSVRV</sequence>
<proteinExistence type="predicted"/>
<evidence type="ECO:0000313" key="2">
    <source>
        <dbReference type="Proteomes" id="UP001186944"/>
    </source>
</evidence>
<reference evidence="1" key="1">
    <citation type="submission" date="2019-08" db="EMBL/GenBank/DDBJ databases">
        <title>The improved chromosome-level genome for the pearl oyster Pinctada fucata martensii using PacBio sequencing and Hi-C.</title>
        <authorList>
            <person name="Zheng Z."/>
        </authorList>
    </citation>
    <scope>NUCLEOTIDE SEQUENCE</scope>
    <source>
        <strain evidence="1">ZZ-2019</strain>
        <tissue evidence="1">Adductor muscle</tissue>
    </source>
</reference>
<keyword evidence="2" id="KW-1185">Reference proteome</keyword>
<accession>A0AA88YJH0</accession>
<dbReference type="Proteomes" id="UP001186944">
    <property type="component" value="Unassembled WGS sequence"/>
</dbReference>
<name>A0AA88YJH0_PINIB</name>
<comment type="caution">
    <text evidence="1">The sequence shown here is derived from an EMBL/GenBank/DDBJ whole genome shotgun (WGS) entry which is preliminary data.</text>
</comment>
<dbReference type="EMBL" id="VSWD01000003">
    <property type="protein sequence ID" value="KAK3106144.1"/>
    <property type="molecule type" value="Genomic_DNA"/>
</dbReference>
<dbReference type="AlphaFoldDB" id="A0AA88YJH0"/>
<protein>
    <submittedName>
        <fullName evidence="1">Uncharacterized protein</fullName>
    </submittedName>
</protein>